<dbReference type="AlphaFoldDB" id="A0A1M5DMU3"/>
<reference evidence="3" key="1">
    <citation type="submission" date="2016-11" db="EMBL/GenBank/DDBJ databases">
        <authorList>
            <person name="Varghese N."/>
            <person name="Submissions S."/>
        </authorList>
    </citation>
    <scope>NUCLEOTIDE SEQUENCE [LARGE SCALE GENOMIC DNA]</scope>
    <source>
        <strain evidence="3">DSM 17539</strain>
    </source>
</reference>
<evidence type="ECO:0000256" key="1">
    <source>
        <dbReference type="SAM" id="Phobius"/>
    </source>
</evidence>
<keyword evidence="1" id="KW-0812">Transmembrane</keyword>
<protein>
    <recommendedName>
        <fullName evidence="4">Neutral/alkaline non-lysosomal ceramidase, N-terminal</fullName>
    </recommendedName>
</protein>
<keyword evidence="3" id="KW-1185">Reference proteome</keyword>
<dbReference type="Proteomes" id="UP000184406">
    <property type="component" value="Unassembled WGS sequence"/>
</dbReference>
<dbReference type="OrthoDB" id="9122572at2"/>
<dbReference type="EMBL" id="FQUX01000006">
    <property type="protein sequence ID" value="SHF68280.1"/>
    <property type="molecule type" value="Genomic_DNA"/>
</dbReference>
<gene>
    <name evidence="2" type="ORF">SAMN03080594_106164</name>
</gene>
<sequence>MKTLKKALKILGIGILLLIIVGASLVMYNWRDRHPDYSIDLKIENKTPQPIKAGFSKRPITPTIVDTWNDANGNNKYSKAEGDTYNDNNNNGKFDAYWIAGMSNAKPAQGVHDDVWSRVMVIDDGNTRIAMISMDAIGFLHGDVIDIRKRIPAELGIDYTLLSSTHTHESNDLVGIWGENIFNSGVNPEMMEYVKSQTVAAITEAANNLRPAKLVFAEDLSGEDGKLIKDTRKPIVKATGIHLMQVLDAENDTTMGTLINWANHPETLWSQNLLISSDFPHYIREAMESGVYNGEELAEEGLGGVAIYFSGAIGGLMAPHPSLGIQDPFTGEEYFKPTFEKTKALGDQIALMSLAALKQKGDTLTNSNISLRAKTVLAPLDNTTFKVASGIGLINIGMPKYFKTRTEVGAIRIGPALFLSIPGEIYPEIVYGGIEAPEGREFDIQPMEIPPLQELISDRYKFYLGLSNDEIGYIIPKSEWDTGKPYLYNDKSDTYGEENSLGPETGPIIYKALTEVIKDLD</sequence>
<name>A0A1M5DMU3_9FLAO</name>
<dbReference type="RefSeq" id="WP_072863523.1">
    <property type="nucleotide sequence ID" value="NZ_FQUX01000006.1"/>
</dbReference>
<evidence type="ECO:0008006" key="4">
    <source>
        <dbReference type="Google" id="ProtNLM"/>
    </source>
</evidence>
<evidence type="ECO:0000313" key="3">
    <source>
        <dbReference type="Proteomes" id="UP000184406"/>
    </source>
</evidence>
<organism evidence="2 3">
    <name type="scientific">Arenibacter palladensis</name>
    <dbReference type="NCBI Taxonomy" id="237373"/>
    <lineage>
        <taxon>Bacteria</taxon>
        <taxon>Pseudomonadati</taxon>
        <taxon>Bacteroidota</taxon>
        <taxon>Flavobacteriia</taxon>
        <taxon>Flavobacteriales</taxon>
        <taxon>Flavobacteriaceae</taxon>
        <taxon>Arenibacter</taxon>
    </lineage>
</organism>
<keyword evidence="1" id="KW-0472">Membrane</keyword>
<proteinExistence type="predicted"/>
<accession>A0A1M5DMU3</accession>
<feature type="transmembrane region" description="Helical" evidence="1">
    <location>
        <begin position="7"/>
        <end position="30"/>
    </location>
</feature>
<evidence type="ECO:0000313" key="2">
    <source>
        <dbReference type="EMBL" id="SHF68280.1"/>
    </source>
</evidence>
<keyword evidence="1" id="KW-1133">Transmembrane helix</keyword>